<dbReference type="EMBL" id="JANPWB010000003">
    <property type="protein sequence ID" value="KAJ1202938.1"/>
    <property type="molecule type" value="Genomic_DNA"/>
</dbReference>
<reference evidence="1" key="1">
    <citation type="journal article" date="2022" name="bioRxiv">
        <title>Sequencing and chromosome-scale assembly of the giantPleurodeles waltlgenome.</title>
        <authorList>
            <person name="Brown T."/>
            <person name="Elewa A."/>
            <person name="Iarovenko S."/>
            <person name="Subramanian E."/>
            <person name="Araus A.J."/>
            <person name="Petzold A."/>
            <person name="Susuki M."/>
            <person name="Suzuki K.-i.T."/>
            <person name="Hayashi T."/>
            <person name="Toyoda A."/>
            <person name="Oliveira C."/>
            <person name="Osipova E."/>
            <person name="Leigh N.D."/>
            <person name="Simon A."/>
            <person name="Yun M.H."/>
        </authorList>
    </citation>
    <scope>NUCLEOTIDE SEQUENCE</scope>
    <source>
        <strain evidence="1">20211129_DDA</strain>
        <tissue evidence="1">Liver</tissue>
    </source>
</reference>
<protein>
    <submittedName>
        <fullName evidence="1">Uncharacterized protein</fullName>
    </submittedName>
</protein>
<dbReference type="AlphaFoldDB" id="A0AAV7VMR3"/>
<name>A0AAV7VMR3_PLEWA</name>
<evidence type="ECO:0000313" key="1">
    <source>
        <dbReference type="EMBL" id="KAJ1202938.1"/>
    </source>
</evidence>
<proteinExistence type="predicted"/>
<accession>A0AAV7VMR3</accession>
<sequence length="80" mass="8479">MGAAPSARRTLFTVSTPAASHPVSTKGPICALAAPCAGSRRSICVGVFARKTETRDLQRRIRRDSDQGGVDVERVKVNVA</sequence>
<organism evidence="1 2">
    <name type="scientific">Pleurodeles waltl</name>
    <name type="common">Iberian ribbed newt</name>
    <dbReference type="NCBI Taxonomy" id="8319"/>
    <lineage>
        <taxon>Eukaryota</taxon>
        <taxon>Metazoa</taxon>
        <taxon>Chordata</taxon>
        <taxon>Craniata</taxon>
        <taxon>Vertebrata</taxon>
        <taxon>Euteleostomi</taxon>
        <taxon>Amphibia</taxon>
        <taxon>Batrachia</taxon>
        <taxon>Caudata</taxon>
        <taxon>Salamandroidea</taxon>
        <taxon>Salamandridae</taxon>
        <taxon>Pleurodelinae</taxon>
        <taxon>Pleurodeles</taxon>
    </lineage>
</organism>
<evidence type="ECO:0000313" key="2">
    <source>
        <dbReference type="Proteomes" id="UP001066276"/>
    </source>
</evidence>
<dbReference type="Proteomes" id="UP001066276">
    <property type="component" value="Chromosome 2_1"/>
</dbReference>
<gene>
    <name evidence="1" type="ORF">NDU88_006733</name>
</gene>
<keyword evidence="2" id="KW-1185">Reference proteome</keyword>
<comment type="caution">
    <text evidence="1">The sequence shown here is derived from an EMBL/GenBank/DDBJ whole genome shotgun (WGS) entry which is preliminary data.</text>
</comment>